<dbReference type="InterPro" id="IPR014729">
    <property type="entry name" value="Rossmann-like_a/b/a_fold"/>
</dbReference>
<dbReference type="HAMAP" id="MF_00041">
    <property type="entry name" value="Cys_tRNA_synth"/>
    <property type="match status" value="1"/>
</dbReference>
<dbReference type="GO" id="GO:0004817">
    <property type="term" value="F:cysteine-tRNA ligase activity"/>
    <property type="evidence" value="ECO:0007669"/>
    <property type="project" value="UniProtKB-EC"/>
</dbReference>
<evidence type="ECO:0000256" key="6">
    <source>
        <dbReference type="ARBA" id="ARBA00022833"/>
    </source>
</evidence>
<keyword evidence="5" id="KW-0547">Nucleotide-binding</keyword>
<comment type="function">
    <text evidence="11">Catalyzes the ATP-dependent ligation of cysteine to tRNA(Cys).</text>
</comment>
<evidence type="ECO:0000256" key="8">
    <source>
        <dbReference type="ARBA" id="ARBA00022917"/>
    </source>
</evidence>
<evidence type="ECO:0000256" key="10">
    <source>
        <dbReference type="ARBA" id="ARBA00031499"/>
    </source>
</evidence>
<evidence type="ECO:0000313" key="16">
    <source>
        <dbReference type="Ensembl" id="ENSSAUP00010046637.1"/>
    </source>
</evidence>
<keyword evidence="9" id="KW-0030">Aminoacyl-tRNA synthetase</keyword>
<dbReference type="InterPro" id="IPR009080">
    <property type="entry name" value="tRNAsynth_Ia_anticodon-bd"/>
</dbReference>
<reference evidence="16" key="3">
    <citation type="submission" date="2025-09" db="UniProtKB">
        <authorList>
            <consortium name="Ensembl"/>
        </authorList>
    </citation>
    <scope>IDENTIFICATION</scope>
</reference>
<feature type="compositionally biased region" description="Basic residues" evidence="14">
    <location>
        <begin position="626"/>
        <end position="635"/>
    </location>
</feature>
<evidence type="ECO:0000256" key="7">
    <source>
        <dbReference type="ARBA" id="ARBA00022840"/>
    </source>
</evidence>
<evidence type="ECO:0000256" key="9">
    <source>
        <dbReference type="ARBA" id="ARBA00023146"/>
    </source>
</evidence>
<dbReference type="Gene3D" id="3.40.50.620">
    <property type="entry name" value="HUPs"/>
    <property type="match status" value="1"/>
</dbReference>
<keyword evidence="17" id="KW-1185">Reference proteome</keyword>
<keyword evidence="4" id="KW-0479">Metal-binding</keyword>
<feature type="domain" description="tRNA synthetases class I catalytic" evidence="15">
    <location>
        <begin position="17"/>
        <end position="428"/>
    </location>
</feature>
<dbReference type="GO" id="GO:0005524">
    <property type="term" value="F:ATP binding"/>
    <property type="evidence" value="ECO:0007669"/>
    <property type="project" value="UniProtKB-KW"/>
</dbReference>
<evidence type="ECO:0000256" key="4">
    <source>
        <dbReference type="ARBA" id="ARBA00022723"/>
    </source>
</evidence>
<evidence type="ECO:0000256" key="5">
    <source>
        <dbReference type="ARBA" id="ARBA00022741"/>
    </source>
</evidence>
<proteinExistence type="inferred from homology"/>
<keyword evidence="6" id="KW-0862">Zinc</keyword>
<keyword evidence="8" id="KW-0648">Protein biosynthesis</keyword>
<gene>
    <name evidence="16" type="primary">CARS1</name>
    <name evidence="16" type="synonym">cars1</name>
</gene>
<dbReference type="InterPro" id="IPR024909">
    <property type="entry name" value="Cys-tRNA/MSH_ligase"/>
</dbReference>
<organism evidence="16 17">
    <name type="scientific">Sparus aurata</name>
    <name type="common">Gilthead sea bream</name>
    <dbReference type="NCBI Taxonomy" id="8175"/>
    <lineage>
        <taxon>Eukaryota</taxon>
        <taxon>Metazoa</taxon>
        <taxon>Chordata</taxon>
        <taxon>Craniata</taxon>
        <taxon>Vertebrata</taxon>
        <taxon>Euteleostomi</taxon>
        <taxon>Actinopterygii</taxon>
        <taxon>Neopterygii</taxon>
        <taxon>Teleostei</taxon>
        <taxon>Neoteleostei</taxon>
        <taxon>Acanthomorphata</taxon>
        <taxon>Eupercaria</taxon>
        <taxon>Spariformes</taxon>
        <taxon>Sparidae</taxon>
        <taxon>Sparus</taxon>
    </lineage>
</organism>
<dbReference type="SUPFAM" id="SSF47323">
    <property type="entry name" value="Anticodon-binding domain of a subclass of class I aminoacyl-tRNA synthetases"/>
    <property type="match status" value="1"/>
</dbReference>
<dbReference type="PANTHER" id="PTHR10890:SF3">
    <property type="entry name" value="CYSTEINE--TRNA LIGASE, CYTOPLASMIC"/>
    <property type="match status" value="1"/>
</dbReference>
<reference evidence="16" key="1">
    <citation type="submission" date="2021-04" db="EMBL/GenBank/DDBJ databases">
        <authorList>
            <consortium name="Wellcome Sanger Institute Data Sharing"/>
        </authorList>
    </citation>
    <scope>NUCLEOTIDE SEQUENCE [LARGE SCALE GENOMIC DNA]</scope>
</reference>
<dbReference type="CDD" id="cd00672">
    <property type="entry name" value="CysRS_core"/>
    <property type="match status" value="1"/>
</dbReference>
<dbReference type="InterPro" id="IPR032678">
    <property type="entry name" value="tRNA-synt_1_cat_dom"/>
</dbReference>
<dbReference type="GeneTree" id="ENSGT00390000006347"/>
<protein>
    <recommendedName>
        <fullName evidence="12">Cysteine--tRNA ligase, cytoplasmic</fullName>
        <ecNumber evidence="2">6.1.1.16</ecNumber>
    </recommendedName>
    <alternativeName>
        <fullName evidence="10">Cysteinyl-tRNA synthetase</fullName>
    </alternativeName>
</protein>
<evidence type="ECO:0000256" key="14">
    <source>
        <dbReference type="SAM" id="MobiDB-lite"/>
    </source>
</evidence>
<dbReference type="Ensembl" id="ENSSAUT00010049006.1">
    <property type="protein sequence ID" value="ENSSAUP00010046637.1"/>
    <property type="gene ID" value="ENSSAUG00010019318.1"/>
</dbReference>
<evidence type="ECO:0000313" key="17">
    <source>
        <dbReference type="Proteomes" id="UP000472265"/>
    </source>
</evidence>
<dbReference type="PANTHER" id="PTHR10890">
    <property type="entry name" value="CYSTEINYL-TRNA SYNTHETASE"/>
    <property type="match status" value="1"/>
</dbReference>
<accession>A0A671X6D6</accession>
<dbReference type="GO" id="GO:0046872">
    <property type="term" value="F:metal ion binding"/>
    <property type="evidence" value="ECO:0007669"/>
    <property type="project" value="UniProtKB-KW"/>
</dbReference>
<keyword evidence="3" id="KW-0436">Ligase</keyword>
<keyword evidence="7" id="KW-0067">ATP-binding</keyword>
<dbReference type="PRINTS" id="PR00983">
    <property type="entry name" value="TRNASYNTHCYS"/>
</dbReference>
<dbReference type="InterPro" id="IPR015803">
    <property type="entry name" value="Cys-tRNA-ligase"/>
</dbReference>
<reference evidence="16" key="2">
    <citation type="submission" date="2025-08" db="UniProtKB">
        <authorList>
            <consortium name="Ensembl"/>
        </authorList>
    </citation>
    <scope>IDENTIFICATION</scope>
</reference>
<dbReference type="Proteomes" id="UP000472265">
    <property type="component" value="Chromosome 4"/>
</dbReference>
<dbReference type="AlphaFoldDB" id="A0A671X6D6"/>
<evidence type="ECO:0000259" key="15">
    <source>
        <dbReference type="Pfam" id="PF01406"/>
    </source>
</evidence>
<comment type="cofactor">
    <cofactor evidence="1">
        <name>Zn(2+)</name>
        <dbReference type="ChEBI" id="CHEBI:29105"/>
    </cofactor>
</comment>
<sequence>VPQLRLYNSLTRSKELFVPQKGNKVTWYCCGPTVYDASHMGHARSYISFDILRRILRDYFKYDVLYCMNITDIDDKIIKRARQNFLLEQYKEKKPQAAQILQDVLSAREPFQAHLAATTDPDKKQMLERLDAAVTAALQPLQAAMDSKAAAEVVQPLAQVLLENSKDLLSDWLDKQFGSEVTENSIFSTLPKYWEGEYHKDMDDLNVLPPDVLTRVSEYVPEIVDFVKKIVANGYGYESNGSVYFNTSKFDGNPQHSYAKLVPEAVGDQKALQEGEGDLSISADRLSEKKSPNDFALWKASKPGEPSWDSPWGKGRPGWHIECSAMAGSVLGESMDIHGGGFDLRFPHHDNELAQAEAFFENDYWVRYFLHTGHLTIAGCKMSKSLKNFITIKDALAKNTARQLRLAFLMHSWKDTLDYSSNTMESAVQYEKFMNEFFLNVKDILRAPTDLTGRFEKWEVEEMELNNSFYDRKFAIHEALCDNVDTRTVMEEMRVLVGQSNTYIASRKNAKLRPNRLLVESIAVYLTNMLKVSRSFTCFNFLLISTNGRLESTVMPYLSVLSEFREGVRKIAREQKVMELLQMCDVVRDETLPELGVRLEDHEGQPTVLKLVDKETLLKEREEKTKVRRRRRKRRSCQEETRTRGRSHKMKVSPCEMFRKETDKYSQFDETGFPTHDAEGKELSKGLAKKLRKLYEAQEKLHNEYLQMNQNGN</sequence>
<dbReference type="Pfam" id="PF01406">
    <property type="entry name" value="tRNA-synt_1e"/>
    <property type="match status" value="1"/>
</dbReference>
<dbReference type="EC" id="6.1.1.16" evidence="2"/>
<name>A0A671X6D6_SPAAU</name>
<dbReference type="NCBIfam" id="TIGR00435">
    <property type="entry name" value="cysS"/>
    <property type="match status" value="1"/>
</dbReference>
<evidence type="ECO:0000256" key="1">
    <source>
        <dbReference type="ARBA" id="ARBA00001947"/>
    </source>
</evidence>
<dbReference type="GO" id="GO:0006423">
    <property type="term" value="P:cysteinyl-tRNA aminoacylation"/>
    <property type="evidence" value="ECO:0007669"/>
    <property type="project" value="InterPro"/>
</dbReference>
<evidence type="ECO:0000256" key="2">
    <source>
        <dbReference type="ARBA" id="ARBA00012832"/>
    </source>
</evidence>
<evidence type="ECO:0000256" key="11">
    <source>
        <dbReference type="ARBA" id="ARBA00037196"/>
    </source>
</evidence>
<dbReference type="GO" id="GO:0005737">
    <property type="term" value="C:cytoplasm"/>
    <property type="evidence" value="ECO:0007669"/>
    <property type="project" value="TreeGrafter"/>
</dbReference>
<evidence type="ECO:0000256" key="12">
    <source>
        <dbReference type="ARBA" id="ARBA00039362"/>
    </source>
</evidence>
<evidence type="ECO:0000256" key="13">
    <source>
        <dbReference type="ARBA" id="ARBA00048159"/>
    </source>
</evidence>
<dbReference type="SUPFAM" id="SSF52374">
    <property type="entry name" value="Nucleotidylyl transferase"/>
    <property type="match status" value="1"/>
</dbReference>
<feature type="region of interest" description="Disordered" evidence="14">
    <location>
        <begin position="622"/>
        <end position="651"/>
    </location>
</feature>
<evidence type="ECO:0000256" key="3">
    <source>
        <dbReference type="ARBA" id="ARBA00022598"/>
    </source>
</evidence>
<comment type="catalytic activity">
    <reaction evidence="13">
        <text>tRNA(Cys) + L-cysteine + ATP = L-cysteinyl-tRNA(Cys) + AMP + diphosphate</text>
        <dbReference type="Rhea" id="RHEA:17773"/>
        <dbReference type="Rhea" id="RHEA-COMP:9661"/>
        <dbReference type="Rhea" id="RHEA-COMP:9679"/>
        <dbReference type="ChEBI" id="CHEBI:30616"/>
        <dbReference type="ChEBI" id="CHEBI:33019"/>
        <dbReference type="ChEBI" id="CHEBI:35235"/>
        <dbReference type="ChEBI" id="CHEBI:78442"/>
        <dbReference type="ChEBI" id="CHEBI:78517"/>
        <dbReference type="ChEBI" id="CHEBI:456215"/>
        <dbReference type="EC" id="6.1.1.16"/>
    </reaction>
    <physiologicalReaction direction="left-to-right" evidence="13">
        <dbReference type="Rhea" id="RHEA:17774"/>
    </physiologicalReaction>
</comment>